<reference evidence="3" key="1">
    <citation type="submission" date="2018-09" db="EMBL/GenBank/DDBJ databases">
        <authorList>
            <person name="Kim I."/>
        </authorList>
    </citation>
    <scope>NUCLEOTIDE SEQUENCE [LARGE SCALE GENOMIC DNA]</scope>
    <source>
        <strain evidence="3">DD4a</strain>
    </source>
</reference>
<evidence type="ECO:0000313" key="3">
    <source>
        <dbReference type="Proteomes" id="UP000265742"/>
    </source>
</evidence>
<dbReference type="Proteomes" id="UP000265742">
    <property type="component" value="Unassembled WGS sequence"/>
</dbReference>
<dbReference type="RefSeq" id="WP_119481900.1">
    <property type="nucleotide sequence ID" value="NZ_QXTG01000002.1"/>
</dbReference>
<accession>A0A3A1TVP1</accession>
<organism evidence="2 3">
    <name type="scientific">Amnibacterium setariae</name>
    <dbReference type="NCBI Taxonomy" id="2306585"/>
    <lineage>
        <taxon>Bacteria</taxon>
        <taxon>Bacillati</taxon>
        <taxon>Actinomycetota</taxon>
        <taxon>Actinomycetes</taxon>
        <taxon>Micrococcales</taxon>
        <taxon>Microbacteriaceae</taxon>
        <taxon>Amnibacterium</taxon>
    </lineage>
</organism>
<gene>
    <name evidence="2" type="ORF">D1781_08450</name>
</gene>
<dbReference type="InterPro" id="IPR036661">
    <property type="entry name" value="Luciferase-like_sf"/>
</dbReference>
<comment type="caution">
    <text evidence="2">The sequence shown here is derived from an EMBL/GenBank/DDBJ whole genome shotgun (WGS) entry which is preliminary data.</text>
</comment>
<dbReference type="EMBL" id="QXTG01000002">
    <property type="protein sequence ID" value="RIX27591.1"/>
    <property type="molecule type" value="Genomic_DNA"/>
</dbReference>
<evidence type="ECO:0000313" key="2">
    <source>
        <dbReference type="EMBL" id="RIX27591.1"/>
    </source>
</evidence>
<dbReference type="OrthoDB" id="7054907at2"/>
<proteinExistence type="predicted"/>
<feature type="domain" description="Luciferase-like" evidence="1">
    <location>
        <begin position="123"/>
        <end position="212"/>
    </location>
</feature>
<keyword evidence="3" id="KW-1185">Reference proteome</keyword>
<sequence>MRTRRTEVSIGVPGAIGEAATRVLAPRVEAAGFAGLWLNDSPQGDSLAGLAAAAEATEHLRLATGVIPVDRRPGPALLEDLARTGVPQQRLTLGIGSGQLRTGALRAVGEAVDLLRAETGAAIVVGALGPRMRALAAERSDGALLSWLPPQAAAEQAAELRELGRRAQGEAPRIALYARAIVDEAARPVLEREAAQYAAYPAYAANFTRLGVDALDTVLPRAGGDLAAGVAAYDGAVDELVLRAITPTGSLDDLLAFVDRAAELLA</sequence>
<dbReference type="SUPFAM" id="SSF51679">
    <property type="entry name" value="Bacterial luciferase-like"/>
    <property type="match status" value="1"/>
</dbReference>
<dbReference type="GO" id="GO:0016705">
    <property type="term" value="F:oxidoreductase activity, acting on paired donors, with incorporation or reduction of molecular oxygen"/>
    <property type="evidence" value="ECO:0007669"/>
    <property type="project" value="InterPro"/>
</dbReference>
<evidence type="ECO:0000259" key="1">
    <source>
        <dbReference type="Pfam" id="PF00296"/>
    </source>
</evidence>
<name>A0A3A1TVP1_9MICO</name>
<dbReference type="InterPro" id="IPR011251">
    <property type="entry name" value="Luciferase-like_dom"/>
</dbReference>
<dbReference type="Pfam" id="PF00296">
    <property type="entry name" value="Bac_luciferase"/>
    <property type="match status" value="2"/>
</dbReference>
<dbReference type="Gene3D" id="3.20.20.30">
    <property type="entry name" value="Luciferase-like domain"/>
    <property type="match status" value="2"/>
</dbReference>
<dbReference type="AlphaFoldDB" id="A0A3A1TVP1"/>
<protein>
    <submittedName>
        <fullName evidence="2">LLM class flavin-dependent oxidoreductase</fullName>
    </submittedName>
</protein>
<feature type="domain" description="Luciferase-like" evidence="1">
    <location>
        <begin position="21"/>
        <end position="98"/>
    </location>
</feature>